<organism evidence="1 2">
    <name type="scientific">Rhododendron molle</name>
    <name type="common">Chinese azalea</name>
    <name type="synonym">Azalea mollis</name>
    <dbReference type="NCBI Taxonomy" id="49168"/>
    <lineage>
        <taxon>Eukaryota</taxon>
        <taxon>Viridiplantae</taxon>
        <taxon>Streptophyta</taxon>
        <taxon>Embryophyta</taxon>
        <taxon>Tracheophyta</taxon>
        <taxon>Spermatophyta</taxon>
        <taxon>Magnoliopsida</taxon>
        <taxon>eudicotyledons</taxon>
        <taxon>Gunneridae</taxon>
        <taxon>Pentapetalae</taxon>
        <taxon>asterids</taxon>
        <taxon>Ericales</taxon>
        <taxon>Ericaceae</taxon>
        <taxon>Ericoideae</taxon>
        <taxon>Rhodoreae</taxon>
        <taxon>Rhododendron</taxon>
    </lineage>
</organism>
<gene>
    <name evidence="1" type="ORF">RHMOL_Rhmol06G0163900</name>
</gene>
<sequence length="210" mass="23270">MTLNMQGTGRKKGKNIVWTEEMDKRLIWELVHQANEGYKVDKGFKDHAYTAACSTMNLTFNLSLTRNHIVNRLKTIKQKHRFIQEMLSKSGFSWNPVKKMVECSDTVWATCGDFNDNVVGEDCDDISTGSGSGSAPQQGNTSSQKPALGKRNHGSSKPPARRSKKPKGAELVAETMAAVATNMARLADAYEKSKPCIDYNELYKAVMDGC</sequence>
<evidence type="ECO:0000313" key="2">
    <source>
        <dbReference type="Proteomes" id="UP001062846"/>
    </source>
</evidence>
<keyword evidence="2" id="KW-1185">Reference proteome</keyword>
<accession>A0ACC0ND41</accession>
<evidence type="ECO:0000313" key="1">
    <source>
        <dbReference type="EMBL" id="KAI8551165.1"/>
    </source>
</evidence>
<proteinExistence type="predicted"/>
<protein>
    <submittedName>
        <fullName evidence="1">Uncharacterized protein</fullName>
    </submittedName>
</protein>
<reference evidence="1" key="1">
    <citation type="submission" date="2022-02" db="EMBL/GenBank/DDBJ databases">
        <title>Plant Genome Project.</title>
        <authorList>
            <person name="Zhang R.-G."/>
        </authorList>
    </citation>
    <scope>NUCLEOTIDE SEQUENCE</scope>
    <source>
        <strain evidence="1">AT1</strain>
    </source>
</reference>
<comment type="caution">
    <text evidence="1">The sequence shown here is derived from an EMBL/GenBank/DDBJ whole genome shotgun (WGS) entry which is preliminary data.</text>
</comment>
<dbReference type="EMBL" id="CM046393">
    <property type="protein sequence ID" value="KAI8551165.1"/>
    <property type="molecule type" value="Genomic_DNA"/>
</dbReference>
<name>A0ACC0ND41_RHOML</name>
<dbReference type="Proteomes" id="UP001062846">
    <property type="component" value="Chromosome 6"/>
</dbReference>